<evidence type="ECO:0000256" key="1">
    <source>
        <dbReference type="ARBA" id="ARBA00022723"/>
    </source>
</evidence>
<gene>
    <name evidence="6" type="ORF">IAA81_01830</name>
</gene>
<protein>
    <recommendedName>
        <fullName evidence="8">rRNA methyltransferase</fullName>
    </recommendedName>
</protein>
<dbReference type="Pfam" id="PF09243">
    <property type="entry name" value="Rsm22"/>
    <property type="match status" value="1"/>
</dbReference>
<dbReference type="Proteomes" id="UP000823638">
    <property type="component" value="Unassembled WGS sequence"/>
</dbReference>
<keyword evidence="1" id="KW-0479">Metal-binding</keyword>
<evidence type="ECO:0000256" key="5">
    <source>
        <dbReference type="SAM" id="MobiDB-lite"/>
    </source>
</evidence>
<reference evidence="6" key="2">
    <citation type="journal article" date="2021" name="PeerJ">
        <title>Extensive microbial diversity within the chicken gut microbiome revealed by metagenomics and culture.</title>
        <authorList>
            <person name="Gilroy R."/>
            <person name="Ravi A."/>
            <person name="Getino M."/>
            <person name="Pursley I."/>
            <person name="Horton D.L."/>
            <person name="Alikhan N.F."/>
            <person name="Baker D."/>
            <person name="Gharbi K."/>
            <person name="Hall N."/>
            <person name="Watson M."/>
            <person name="Adriaenssens E.M."/>
            <person name="Foster-Nyarko E."/>
            <person name="Jarju S."/>
            <person name="Secka A."/>
            <person name="Antonio M."/>
            <person name="Oren A."/>
            <person name="Chaudhuri R.R."/>
            <person name="La Ragione R."/>
            <person name="Hildebrand F."/>
            <person name="Pallen M.J."/>
        </authorList>
    </citation>
    <scope>NUCLEOTIDE SEQUENCE</scope>
    <source>
        <strain evidence="6">10532</strain>
    </source>
</reference>
<evidence type="ECO:0000256" key="4">
    <source>
        <dbReference type="ARBA" id="ARBA00023014"/>
    </source>
</evidence>
<dbReference type="AlphaFoldDB" id="A0A9D9N1P9"/>
<comment type="caution">
    <text evidence="6">The sequence shown here is derived from an EMBL/GenBank/DDBJ whole genome shotgun (WGS) entry which is preliminary data.</text>
</comment>
<evidence type="ECO:0000313" key="6">
    <source>
        <dbReference type="EMBL" id="MBO8456950.1"/>
    </source>
</evidence>
<accession>A0A9D9N1P9</accession>
<dbReference type="InterPro" id="IPR015324">
    <property type="entry name" value="Ribosomal_Rsm22-like"/>
</dbReference>
<evidence type="ECO:0000256" key="2">
    <source>
        <dbReference type="ARBA" id="ARBA00022946"/>
    </source>
</evidence>
<organism evidence="6 7">
    <name type="scientific">Candidatus Gallitreponema excrementavium</name>
    <dbReference type="NCBI Taxonomy" id="2840840"/>
    <lineage>
        <taxon>Bacteria</taxon>
        <taxon>Pseudomonadati</taxon>
        <taxon>Spirochaetota</taxon>
        <taxon>Spirochaetia</taxon>
        <taxon>Spirochaetales</taxon>
        <taxon>Candidatus Gallitreponema</taxon>
    </lineage>
</organism>
<keyword evidence="2" id="KW-0809">Transit peptide</keyword>
<dbReference type="GO" id="GO:0006412">
    <property type="term" value="P:translation"/>
    <property type="evidence" value="ECO:0007669"/>
    <property type="project" value="InterPro"/>
</dbReference>
<evidence type="ECO:0000256" key="3">
    <source>
        <dbReference type="ARBA" id="ARBA00023004"/>
    </source>
</evidence>
<feature type="region of interest" description="Disordered" evidence="5">
    <location>
        <begin position="405"/>
        <end position="433"/>
    </location>
</feature>
<proteinExistence type="predicted"/>
<keyword evidence="4" id="KW-0411">Iron-sulfur</keyword>
<dbReference type="GO" id="GO:0051536">
    <property type="term" value="F:iron-sulfur cluster binding"/>
    <property type="evidence" value="ECO:0007669"/>
    <property type="project" value="UniProtKB-KW"/>
</dbReference>
<dbReference type="GO" id="GO:0008168">
    <property type="term" value="F:methyltransferase activity"/>
    <property type="evidence" value="ECO:0007669"/>
    <property type="project" value="InterPro"/>
</dbReference>
<evidence type="ECO:0000313" key="7">
    <source>
        <dbReference type="Proteomes" id="UP000823638"/>
    </source>
</evidence>
<evidence type="ECO:0008006" key="8">
    <source>
        <dbReference type="Google" id="ProtNLM"/>
    </source>
</evidence>
<reference evidence="6" key="1">
    <citation type="submission" date="2020-10" db="EMBL/GenBank/DDBJ databases">
        <authorList>
            <person name="Gilroy R."/>
        </authorList>
    </citation>
    <scope>NUCLEOTIDE SEQUENCE</scope>
    <source>
        <strain evidence="6">10532</strain>
    </source>
</reference>
<feature type="compositionally biased region" description="Basic and acidic residues" evidence="5">
    <location>
        <begin position="421"/>
        <end position="433"/>
    </location>
</feature>
<name>A0A9D9N1P9_9SPIR</name>
<keyword evidence="3" id="KW-0408">Iron</keyword>
<dbReference type="EMBL" id="JADIMM010000023">
    <property type="protein sequence ID" value="MBO8456950.1"/>
    <property type="molecule type" value="Genomic_DNA"/>
</dbReference>
<sequence length="433" mass="48921">MIDTTNKSGNTGSVKKVSDFFSSLPEEQQKILNGFGSTVQGIYPLTQKQKFNLPMNIRELSRQLTDRRSERNPAYMNSPAQSFAYIHYFMWWNLVRFVHLLHNLEIELDDGDYALDLGSGPLTMVTALWIAKPELRNKKITWYTLDVSMSTMSRGEEIFYAVCSETLSTQCTEPWKIIKIKGGMETKINHQVKFLSCANMFNEVFWNAKEKTESIAASAARRFTEMTGPGGKILVIEPGIPPSGKFISLLRGSLMKRKAKIISPCPHQGECPMKGDRGGKWCHFVFDGNKAPENLRKLSKLAKLEKERISLSFVFAEKCKTEPEPSSFGELKLRVISDKIKLPDFKTGRYCCSACGLVILSDFFKSKKLEEINSGTLLSTGKEFSKKLDPKTGAFILDISGNTSKKHEKGMETFTAHRKKKDTEKEQKKADSK</sequence>
<dbReference type="GO" id="GO:0046872">
    <property type="term" value="F:metal ion binding"/>
    <property type="evidence" value="ECO:0007669"/>
    <property type="project" value="UniProtKB-KW"/>
</dbReference>